<dbReference type="PANTHER" id="PTHR42830">
    <property type="entry name" value="OSMOTICALLY INDUCIBLE FAMILY PROTEIN"/>
    <property type="match status" value="1"/>
</dbReference>
<dbReference type="InterPro" id="IPR015946">
    <property type="entry name" value="KH_dom-like_a/b"/>
</dbReference>
<dbReference type="InterPro" id="IPR003718">
    <property type="entry name" value="OsmC/Ohr_fam"/>
</dbReference>
<dbReference type="RefSeq" id="WP_264796662.1">
    <property type="nucleotide sequence ID" value="NZ_BRVS01000018.1"/>
</dbReference>
<dbReference type="InterPro" id="IPR052707">
    <property type="entry name" value="OsmC_Ohr_Peroxiredoxin"/>
</dbReference>
<name>A0ABQ5MXD6_9MICC</name>
<dbReference type="Proteomes" id="UP001209654">
    <property type="component" value="Unassembled WGS sequence"/>
</dbReference>
<proteinExistence type="predicted"/>
<protein>
    <submittedName>
        <fullName evidence="1">Peroxiredoxin</fullName>
    </submittedName>
</protein>
<sequence>MDLSNHRYRVSLQWTGNRGTGTSSYRGYGRDHIVRAAGLPDLAGTADPVFHGDKDRWNPEQLLLTALMQCHMLSYLHVAVNHGVLVTEYTDDAEAILHVNRDGSGEMTSATLRPTVTISDPDQSELARRLHADASKLCFIARSVNFPVHHQPSVRTAQGAR</sequence>
<dbReference type="Gene3D" id="3.30.300.20">
    <property type="match status" value="1"/>
</dbReference>
<accession>A0ABQ5MXD6</accession>
<reference evidence="1 2" key="1">
    <citation type="journal article" date="2023" name="Int. J. Syst. Evol. Microbiol.">
        <title>Arthrobacter mangrovi sp. nov., an actinobacterium isolated from the rhizosphere of a mangrove.</title>
        <authorList>
            <person name="Hamada M."/>
            <person name="Saitou S."/>
            <person name="Enomoto N."/>
            <person name="Nanri K."/>
            <person name="Hidaka K."/>
            <person name="Miura T."/>
            <person name="Tamura T."/>
        </authorList>
    </citation>
    <scope>NUCLEOTIDE SEQUENCE [LARGE SCALE GENOMIC DNA]</scope>
    <source>
        <strain evidence="1 2">NBRC 112813</strain>
    </source>
</reference>
<dbReference type="SUPFAM" id="SSF82784">
    <property type="entry name" value="OsmC-like"/>
    <property type="match status" value="1"/>
</dbReference>
<evidence type="ECO:0000313" key="2">
    <source>
        <dbReference type="Proteomes" id="UP001209654"/>
    </source>
</evidence>
<evidence type="ECO:0000313" key="1">
    <source>
        <dbReference type="EMBL" id="GLB68578.1"/>
    </source>
</evidence>
<comment type="caution">
    <text evidence="1">The sequence shown here is derived from an EMBL/GenBank/DDBJ whole genome shotgun (WGS) entry which is preliminary data.</text>
</comment>
<dbReference type="PANTHER" id="PTHR42830:SF2">
    <property type="entry name" value="OSMC_OHR FAMILY PROTEIN"/>
    <property type="match status" value="1"/>
</dbReference>
<dbReference type="InterPro" id="IPR036102">
    <property type="entry name" value="OsmC/Ohrsf"/>
</dbReference>
<dbReference type="Pfam" id="PF02566">
    <property type="entry name" value="OsmC"/>
    <property type="match status" value="1"/>
</dbReference>
<organism evidence="1 2">
    <name type="scientific">Arthrobacter mangrovi</name>
    <dbReference type="NCBI Taxonomy" id="2966350"/>
    <lineage>
        <taxon>Bacteria</taxon>
        <taxon>Bacillati</taxon>
        <taxon>Actinomycetota</taxon>
        <taxon>Actinomycetes</taxon>
        <taxon>Micrococcales</taxon>
        <taxon>Micrococcaceae</taxon>
        <taxon>Arthrobacter</taxon>
    </lineage>
</organism>
<keyword evidence="2" id="KW-1185">Reference proteome</keyword>
<gene>
    <name evidence="1" type="ORF">AHIS1636_30200</name>
</gene>
<dbReference type="EMBL" id="BRVS01000018">
    <property type="protein sequence ID" value="GLB68578.1"/>
    <property type="molecule type" value="Genomic_DNA"/>
</dbReference>